<dbReference type="Gene3D" id="3.40.50.300">
    <property type="entry name" value="P-loop containing nucleotide triphosphate hydrolases"/>
    <property type="match status" value="1"/>
</dbReference>
<dbReference type="AlphaFoldDB" id="A0A4P6HJI0"/>
<dbReference type="GO" id="GO:0016887">
    <property type="term" value="F:ATP hydrolysis activity"/>
    <property type="evidence" value="ECO:0007669"/>
    <property type="project" value="InterPro"/>
</dbReference>
<sequence length="240" mass="26479">MKSVFVETGNVTAFRRAVLTVEDTQRGQPGIVVAWGQAGRGKTFTARNSHSERGGVFLSAWEGMTQAAFLGRLCKETTGEKTTPRSAHACKVRIIETLEKRRDQGQTVTIYMDEADRLHFGRIEDLRDIHEATGAAVILIGEEELIGLLSERRRIWSRVTQEVAFGPVDEADIAAFAFEAVGLDMTPEACAMVRATSDGDMRLVRNMVQLLGQAAKARETDKVDAAMVAAIQKLKSWRRA</sequence>
<gene>
    <name evidence="2" type="ORF">C3Y92_05610</name>
</gene>
<organism evidence="2 3">
    <name type="scientific">Solidesulfovibrio carbinolicus</name>
    <dbReference type="NCBI Taxonomy" id="296842"/>
    <lineage>
        <taxon>Bacteria</taxon>
        <taxon>Pseudomonadati</taxon>
        <taxon>Thermodesulfobacteriota</taxon>
        <taxon>Desulfovibrionia</taxon>
        <taxon>Desulfovibrionales</taxon>
        <taxon>Desulfovibrionaceae</taxon>
        <taxon>Solidesulfovibrio</taxon>
    </lineage>
</organism>
<evidence type="ECO:0000313" key="3">
    <source>
        <dbReference type="Proteomes" id="UP000293296"/>
    </source>
</evidence>
<protein>
    <submittedName>
        <fullName evidence="2">DNA transposition protein</fullName>
    </submittedName>
</protein>
<dbReference type="SUPFAM" id="SSF52540">
    <property type="entry name" value="P-loop containing nucleoside triphosphate hydrolases"/>
    <property type="match status" value="1"/>
</dbReference>
<keyword evidence="3" id="KW-1185">Reference proteome</keyword>
<accession>A0A4P6HJI0</accession>
<dbReference type="KEGG" id="dcb:C3Y92_05610"/>
<dbReference type="PANTHER" id="PTHR35894">
    <property type="entry name" value="GENERAL SECRETION PATHWAY PROTEIN A-RELATED"/>
    <property type="match status" value="1"/>
</dbReference>
<evidence type="ECO:0000313" key="2">
    <source>
        <dbReference type="EMBL" id="QAZ66746.1"/>
    </source>
</evidence>
<dbReference type="InterPro" id="IPR052026">
    <property type="entry name" value="ExeA_AAA_ATPase_DNA-bind"/>
</dbReference>
<dbReference type="PANTHER" id="PTHR35894:SF5">
    <property type="entry name" value="MU-LIKE PROPHAGE FLUMU DNA TRANSPOSITION PROTEIN B"/>
    <property type="match status" value="1"/>
</dbReference>
<reference evidence="2 3" key="1">
    <citation type="submission" date="2018-02" db="EMBL/GenBank/DDBJ databases">
        <title>Genome sequence of Desulfovibrio carbinolicus DSM 3852.</title>
        <authorList>
            <person name="Wilbanks E."/>
            <person name="Skennerton C.T."/>
            <person name="Orphan V.J."/>
        </authorList>
    </citation>
    <scope>NUCLEOTIDE SEQUENCE [LARGE SCALE GENOMIC DNA]</scope>
    <source>
        <strain evidence="2 3">DSM 3852</strain>
    </source>
</reference>
<dbReference type="Pfam" id="PF13401">
    <property type="entry name" value="AAA_22"/>
    <property type="match status" value="1"/>
</dbReference>
<dbReference type="OrthoDB" id="9797061at2"/>
<evidence type="ECO:0000259" key="1">
    <source>
        <dbReference type="Pfam" id="PF13401"/>
    </source>
</evidence>
<proteinExistence type="predicted"/>
<dbReference type="InterPro" id="IPR049945">
    <property type="entry name" value="AAA_22"/>
</dbReference>
<dbReference type="Proteomes" id="UP000293296">
    <property type="component" value="Chromosome"/>
</dbReference>
<dbReference type="RefSeq" id="WP_129350427.1">
    <property type="nucleotide sequence ID" value="NZ_CP026538.1"/>
</dbReference>
<dbReference type="EMBL" id="CP026538">
    <property type="protein sequence ID" value="QAZ66746.1"/>
    <property type="molecule type" value="Genomic_DNA"/>
</dbReference>
<feature type="domain" description="ORC1/DEAH AAA+ ATPase" evidence="1">
    <location>
        <begin position="27"/>
        <end position="148"/>
    </location>
</feature>
<dbReference type="Gene3D" id="1.10.8.60">
    <property type="match status" value="1"/>
</dbReference>
<name>A0A4P6HJI0_9BACT</name>
<dbReference type="InterPro" id="IPR027417">
    <property type="entry name" value="P-loop_NTPase"/>
</dbReference>